<feature type="region of interest" description="Disordered" evidence="9">
    <location>
        <begin position="139"/>
        <end position="196"/>
    </location>
</feature>
<keyword evidence="8" id="KW-0449">Lipoprotein</keyword>
<evidence type="ECO:0000256" key="6">
    <source>
        <dbReference type="ARBA" id="ARBA00022729"/>
    </source>
</evidence>
<dbReference type="EMBL" id="QVQW01000007">
    <property type="protein sequence ID" value="RKU47823.1"/>
    <property type="molecule type" value="Genomic_DNA"/>
</dbReference>
<protein>
    <recommendedName>
        <fullName evidence="12">CFEM domain-containing protein</fullName>
    </recommendedName>
</protein>
<name>A0A420YIW4_9PEZI</name>
<evidence type="ECO:0000256" key="9">
    <source>
        <dbReference type="SAM" id="MobiDB-lite"/>
    </source>
</evidence>
<dbReference type="Proteomes" id="UP000275385">
    <property type="component" value="Unassembled WGS sequence"/>
</dbReference>
<evidence type="ECO:0000256" key="5">
    <source>
        <dbReference type="ARBA" id="ARBA00022622"/>
    </source>
</evidence>
<evidence type="ECO:0000256" key="1">
    <source>
        <dbReference type="ARBA" id="ARBA00004589"/>
    </source>
</evidence>
<dbReference type="GO" id="GO:0098552">
    <property type="term" value="C:side of membrane"/>
    <property type="evidence" value="ECO:0007669"/>
    <property type="project" value="UniProtKB-KW"/>
</dbReference>
<evidence type="ECO:0000313" key="14">
    <source>
        <dbReference type="Proteomes" id="UP000275385"/>
    </source>
</evidence>
<evidence type="ECO:0000256" key="7">
    <source>
        <dbReference type="ARBA" id="ARBA00023157"/>
    </source>
</evidence>
<organism evidence="13 14">
    <name type="scientific">Coniochaeta pulveracea</name>
    <dbReference type="NCBI Taxonomy" id="177199"/>
    <lineage>
        <taxon>Eukaryota</taxon>
        <taxon>Fungi</taxon>
        <taxon>Dikarya</taxon>
        <taxon>Ascomycota</taxon>
        <taxon>Pezizomycotina</taxon>
        <taxon>Sordariomycetes</taxon>
        <taxon>Sordariomycetidae</taxon>
        <taxon>Coniochaetales</taxon>
        <taxon>Coniochaetaceae</taxon>
        <taxon>Coniochaeta</taxon>
    </lineage>
</organism>
<dbReference type="Pfam" id="PF05730">
    <property type="entry name" value="CFEM"/>
    <property type="match status" value="1"/>
</dbReference>
<keyword evidence="5" id="KW-0325">Glycoprotein</keyword>
<dbReference type="InterPro" id="IPR008427">
    <property type="entry name" value="Extracellular_membr_CFEM_dom"/>
</dbReference>
<keyword evidence="10" id="KW-1133">Transmembrane helix</keyword>
<proteinExistence type="inferred from homology"/>
<accession>A0A420YIW4</accession>
<evidence type="ECO:0000313" key="13">
    <source>
        <dbReference type="EMBL" id="RKU47823.1"/>
    </source>
</evidence>
<keyword evidence="10" id="KW-0472">Membrane</keyword>
<feature type="transmembrane region" description="Helical" evidence="10">
    <location>
        <begin position="201"/>
        <end position="222"/>
    </location>
</feature>
<evidence type="ECO:0000256" key="8">
    <source>
        <dbReference type="ARBA" id="ARBA00023288"/>
    </source>
</evidence>
<evidence type="ECO:0000256" key="2">
    <source>
        <dbReference type="ARBA" id="ARBA00004613"/>
    </source>
</evidence>
<feature type="signal peptide" evidence="11">
    <location>
        <begin position="1"/>
        <end position="26"/>
    </location>
</feature>
<feature type="domain" description="CFEM" evidence="12">
    <location>
        <begin position="63"/>
        <end position="127"/>
    </location>
</feature>
<evidence type="ECO:0000256" key="4">
    <source>
        <dbReference type="ARBA" id="ARBA00022525"/>
    </source>
</evidence>
<gene>
    <name evidence="13" type="ORF">DL546_007847</name>
</gene>
<comment type="similarity">
    <text evidence="3">Belongs to the RBT5 family.</text>
</comment>
<feature type="compositionally biased region" description="Polar residues" evidence="9">
    <location>
        <begin position="139"/>
        <end position="153"/>
    </location>
</feature>
<feature type="chain" id="PRO_5019108867" description="CFEM domain-containing protein" evidence="11">
    <location>
        <begin position="27"/>
        <end position="275"/>
    </location>
</feature>
<keyword evidence="10" id="KW-0812">Transmembrane</keyword>
<reference evidence="13 14" key="1">
    <citation type="submission" date="2018-08" db="EMBL/GenBank/DDBJ databases">
        <title>Draft genome of the lignicolous fungus Coniochaeta pulveracea.</title>
        <authorList>
            <person name="Borstlap C.J."/>
            <person name="De Witt R.N."/>
            <person name="Botha A."/>
            <person name="Volschenk H."/>
        </authorList>
    </citation>
    <scope>NUCLEOTIDE SEQUENCE [LARGE SCALE GENOMIC DNA]</scope>
    <source>
        <strain evidence="13 14">CAB683</strain>
    </source>
</reference>
<keyword evidence="5" id="KW-0336">GPI-anchor</keyword>
<feature type="compositionally biased region" description="Polar residues" evidence="9">
    <location>
        <begin position="166"/>
        <end position="187"/>
    </location>
</feature>
<dbReference type="OrthoDB" id="4900528at2759"/>
<evidence type="ECO:0000256" key="3">
    <source>
        <dbReference type="ARBA" id="ARBA00010031"/>
    </source>
</evidence>
<keyword evidence="4" id="KW-0964">Secreted</keyword>
<keyword evidence="14" id="KW-1185">Reference proteome</keyword>
<dbReference type="AlphaFoldDB" id="A0A420YIW4"/>
<comment type="caution">
    <text evidence="13">The sequence shown here is derived from an EMBL/GenBank/DDBJ whole genome shotgun (WGS) entry which is preliminary data.</text>
</comment>
<evidence type="ECO:0000256" key="11">
    <source>
        <dbReference type="SAM" id="SignalP"/>
    </source>
</evidence>
<dbReference type="STRING" id="177199.A0A420YIW4"/>
<keyword evidence="6 11" id="KW-0732">Signal</keyword>
<comment type="subcellular location">
    <subcellularLocation>
        <location evidence="1">Membrane</location>
        <topology evidence="1">Lipid-anchor</topology>
        <topology evidence="1">GPI-anchor</topology>
    </subcellularLocation>
    <subcellularLocation>
        <location evidence="2">Secreted</location>
    </subcellularLocation>
</comment>
<evidence type="ECO:0000259" key="12">
    <source>
        <dbReference type="Pfam" id="PF05730"/>
    </source>
</evidence>
<evidence type="ECO:0000256" key="10">
    <source>
        <dbReference type="SAM" id="Phobius"/>
    </source>
</evidence>
<keyword evidence="7" id="KW-1015">Disulfide bond</keyword>
<sequence>MVFVMSLSSSMRVLLFLALLIQQATALHTLPRTSAADPSITQAPSPAAVDLRFRALNPTATLNIQTCASKCFNAIVTKSTLCILGDWECECSETNANIIQIGAMECVYASCGYMVGAAVWSEAADFCTSVRNGDFDLPSSTSALEAPSETTTDAGGLSTDLPYYLPTTTAPKASRTSATAPASINTAGSSSSGSGMSTGELAGTIAGVVGAFAGVVSAWFGYKMYKKRNEGRAEEQRQMLGGGYGMTSSSVPNVPYNHDVGGQYHTGSGHGQWFR</sequence>
<dbReference type="GO" id="GO:0005576">
    <property type="term" value="C:extracellular region"/>
    <property type="evidence" value="ECO:0007669"/>
    <property type="project" value="UniProtKB-SubCell"/>
</dbReference>